<organism evidence="3 4">
    <name type="scientific">Ascosphaera apis ARSEF 7405</name>
    <dbReference type="NCBI Taxonomy" id="392613"/>
    <lineage>
        <taxon>Eukaryota</taxon>
        <taxon>Fungi</taxon>
        <taxon>Dikarya</taxon>
        <taxon>Ascomycota</taxon>
        <taxon>Pezizomycotina</taxon>
        <taxon>Eurotiomycetes</taxon>
        <taxon>Eurotiomycetidae</taxon>
        <taxon>Onygenales</taxon>
        <taxon>Ascosphaeraceae</taxon>
        <taxon>Ascosphaera</taxon>
    </lineage>
</organism>
<dbReference type="Proteomes" id="UP000242877">
    <property type="component" value="Unassembled WGS sequence"/>
</dbReference>
<feature type="domain" description="DUF4484" evidence="2">
    <location>
        <begin position="404"/>
        <end position="641"/>
    </location>
</feature>
<evidence type="ECO:0000256" key="1">
    <source>
        <dbReference type="SAM" id="MobiDB-lite"/>
    </source>
</evidence>
<feature type="compositionally biased region" description="Basic and acidic residues" evidence="1">
    <location>
        <begin position="464"/>
        <end position="474"/>
    </location>
</feature>
<evidence type="ECO:0000313" key="3">
    <source>
        <dbReference type="EMBL" id="KZZ94041.1"/>
    </source>
</evidence>
<dbReference type="Pfam" id="PF14831">
    <property type="entry name" value="DUF4484"/>
    <property type="match status" value="1"/>
</dbReference>
<dbReference type="GO" id="GO:0005811">
    <property type="term" value="C:lipid droplet"/>
    <property type="evidence" value="ECO:0007669"/>
    <property type="project" value="TreeGrafter"/>
</dbReference>
<dbReference type="InterPro" id="IPR018626">
    <property type="entry name" value="LCHN/Anr2"/>
</dbReference>
<reference evidence="3 4" key="1">
    <citation type="journal article" date="2016" name="Genome Biol. Evol.">
        <title>Divergent and convergent evolution of fungal pathogenicity.</title>
        <authorList>
            <person name="Shang Y."/>
            <person name="Xiao G."/>
            <person name="Zheng P."/>
            <person name="Cen K."/>
            <person name="Zhan S."/>
            <person name="Wang C."/>
        </authorList>
    </citation>
    <scope>NUCLEOTIDE SEQUENCE [LARGE SCALE GENOMIC DNA]</scope>
    <source>
        <strain evidence="3 4">ARSEF 7405</strain>
    </source>
</reference>
<proteinExistence type="predicted"/>
<name>A0A168AKK5_9EURO</name>
<feature type="compositionally biased region" description="Polar residues" evidence="1">
    <location>
        <begin position="475"/>
        <end position="498"/>
    </location>
</feature>
<dbReference type="OrthoDB" id="2152680at2759"/>
<feature type="region of interest" description="Disordered" evidence="1">
    <location>
        <begin position="555"/>
        <end position="586"/>
    </location>
</feature>
<evidence type="ECO:0000313" key="4">
    <source>
        <dbReference type="Proteomes" id="UP000242877"/>
    </source>
</evidence>
<dbReference type="EMBL" id="AZGZ01000007">
    <property type="protein sequence ID" value="KZZ94041.1"/>
    <property type="molecule type" value="Genomic_DNA"/>
</dbReference>
<dbReference type="PANTHER" id="PTHR28153">
    <property type="entry name" value="PROTEIN, PUTATIVE-RELATED"/>
    <property type="match status" value="1"/>
</dbReference>
<dbReference type="AlphaFoldDB" id="A0A168AKK5"/>
<evidence type="ECO:0000259" key="2">
    <source>
        <dbReference type="Pfam" id="PF14831"/>
    </source>
</evidence>
<dbReference type="VEuPathDB" id="FungiDB:AAP_02134"/>
<keyword evidence="4" id="KW-1185">Reference proteome</keyword>
<dbReference type="PANTHER" id="PTHR28153:SF1">
    <property type="entry name" value="DUF4484 DOMAIN-CONTAINING PROTEIN"/>
    <property type="match status" value="1"/>
</dbReference>
<dbReference type="Pfam" id="PF09804">
    <property type="entry name" value="DENND11"/>
    <property type="match status" value="1"/>
</dbReference>
<dbReference type="InterPro" id="IPR028115">
    <property type="entry name" value="DUF4484"/>
</dbReference>
<gene>
    <name evidence="3" type="ORF">AAP_02134</name>
</gene>
<feature type="region of interest" description="Disordered" evidence="1">
    <location>
        <begin position="447"/>
        <end position="504"/>
    </location>
</feature>
<dbReference type="InterPro" id="IPR053056">
    <property type="entry name" value="Lipid_Metab_Assoc_Protein"/>
</dbReference>
<accession>A0A168AKK5</accession>
<comment type="caution">
    <text evidence="3">The sequence shown here is derived from an EMBL/GenBank/DDBJ whole genome shotgun (WGS) entry which is preliminary data.</text>
</comment>
<sequence>MASSLSLDTGIIHSDTLRDISNDYNNNDAAPPPPSIAALFLIHFDLRKGYFVHGTYAGQSAFINVPDDSAHRNARMLAVGVLVPLKKGRLGKAWMHAPALKELVSQISESPEYTSLLEKYWNQHRLRGKSAESPPESPLDVYFNDSARRGGRQSSISLNHSLAPLHPALSLPEYLHHFGPLVFPLYRLALLRKRILFMGDAPVQGACNYVYDLSLLSTLPSSLLPLLPPSAASKLRPRPLFAVGVHDLPYLTDLSHQSDTNPDTQWIATTTDRILASKQELYDVLVELPAEYTLNAPGVRVYPTIRRNKLSRSSSGVGKACTLRQQPTTSGTNHGMEVVKATQRDARRYTNLLRGLRRQYRATTRISTTNAINHQHDDLPITSTSNYLFREEEEEEGPISSEIIEPLSWSALAYSSFMWWASAGEKDGGYEYSKESEDDARVLYTAASSTGGGYTDGDESEGENDPRMSIHDSRNNSGGTEEGTNTIRRRPSSPSYQANHPLPHKQPREITLISYFRTLTVRIFTVLAEVIERCDSAATEQQQEGEVRLSAGYETSTESYTDSEVRHTPTSEEDEPLLLPSEREEQARKEKVVVTSTDIGAMGLDASSNFDREFVKALVEVWWGREVDVKGEGVRCCGFRLL</sequence>
<protein>
    <recommendedName>
        <fullName evidence="2">DUF4484 domain-containing protein</fullName>
    </recommendedName>
</protein>